<dbReference type="Proteomes" id="UP001417504">
    <property type="component" value="Unassembled WGS sequence"/>
</dbReference>
<accession>A0AAP0EJ36</accession>
<comment type="caution">
    <text evidence="1">The sequence shown here is derived from an EMBL/GenBank/DDBJ whole genome shotgun (WGS) entry which is preliminary data.</text>
</comment>
<dbReference type="AlphaFoldDB" id="A0AAP0EJ36"/>
<evidence type="ECO:0000313" key="2">
    <source>
        <dbReference type="Proteomes" id="UP001417504"/>
    </source>
</evidence>
<organism evidence="1 2">
    <name type="scientific">Stephania japonica</name>
    <dbReference type="NCBI Taxonomy" id="461633"/>
    <lineage>
        <taxon>Eukaryota</taxon>
        <taxon>Viridiplantae</taxon>
        <taxon>Streptophyta</taxon>
        <taxon>Embryophyta</taxon>
        <taxon>Tracheophyta</taxon>
        <taxon>Spermatophyta</taxon>
        <taxon>Magnoliopsida</taxon>
        <taxon>Ranunculales</taxon>
        <taxon>Menispermaceae</taxon>
        <taxon>Menispermoideae</taxon>
        <taxon>Cissampelideae</taxon>
        <taxon>Stephania</taxon>
    </lineage>
</organism>
<protein>
    <submittedName>
        <fullName evidence="1">Uncharacterized protein</fullName>
    </submittedName>
</protein>
<reference evidence="1 2" key="1">
    <citation type="submission" date="2024-01" db="EMBL/GenBank/DDBJ databases">
        <title>Genome assemblies of Stephania.</title>
        <authorList>
            <person name="Yang L."/>
        </authorList>
    </citation>
    <scope>NUCLEOTIDE SEQUENCE [LARGE SCALE GENOMIC DNA]</scope>
    <source>
        <strain evidence="1">QJT</strain>
        <tissue evidence="1">Leaf</tissue>
    </source>
</reference>
<sequence length="51" mass="6180">MEKSENLDYNEFGFDPHMDFSQRGQLTLYYGPRCVCNHCIVSRWYLDKKML</sequence>
<evidence type="ECO:0000313" key="1">
    <source>
        <dbReference type="EMBL" id="KAK9091697.1"/>
    </source>
</evidence>
<name>A0AAP0EJ36_9MAGN</name>
<keyword evidence="2" id="KW-1185">Reference proteome</keyword>
<proteinExistence type="predicted"/>
<gene>
    <name evidence="1" type="ORF">Sjap_024874</name>
</gene>
<dbReference type="EMBL" id="JBBNAE010000010">
    <property type="protein sequence ID" value="KAK9091697.1"/>
    <property type="molecule type" value="Genomic_DNA"/>
</dbReference>